<dbReference type="Proteomes" id="UP000829647">
    <property type="component" value="Chromosome"/>
</dbReference>
<evidence type="ECO:0000313" key="3">
    <source>
        <dbReference type="EMBL" id="UPL48793.1"/>
    </source>
</evidence>
<accession>A0ABY4J7L3</accession>
<feature type="compositionally biased region" description="Basic residues" evidence="1">
    <location>
        <begin position="107"/>
        <end position="116"/>
    </location>
</feature>
<evidence type="ECO:0000313" key="4">
    <source>
        <dbReference type="Proteomes" id="UP000829647"/>
    </source>
</evidence>
<sequence length="182" mass="19074">MKRYLLSAAVAVAFFSASQAQAQTQSKVKAGKLANTSVAPSAAAPEPEWPALETWSEPAALASPSNSWEAAATTDTDPMMQSSGVMVAPGMSSSPYRGTSTDYHGRPVAKPKSKRPRSVEVAQDDPMMRSSGVMIAPGMNTAPYRGTSTDYHGRPVRKPVANTTVSASAQADVSQEPMAAGW</sequence>
<keyword evidence="2" id="KW-0732">Signal</keyword>
<feature type="compositionally biased region" description="Polar residues" evidence="1">
    <location>
        <begin position="91"/>
        <end position="102"/>
    </location>
</feature>
<dbReference type="EMBL" id="CP095848">
    <property type="protein sequence ID" value="UPL48793.1"/>
    <property type="molecule type" value="Genomic_DNA"/>
</dbReference>
<protein>
    <submittedName>
        <fullName evidence="3">Uncharacterized protein</fullName>
    </submittedName>
</protein>
<evidence type="ECO:0000256" key="1">
    <source>
        <dbReference type="SAM" id="MobiDB-lite"/>
    </source>
</evidence>
<dbReference type="RefSeq" id="WP_247975149.1">
    <property type="nucleotide sequence ID" value="NZ_CP095848.1"/>
</dbReference>
<feature type="chain" id="PRO_5046721631" evidence="2">
    <location>
        <begin position="23"/>
        <end position="182"/>
    </location>
</feature>
<organism evidence="3 4">
    <name type="scientific">Hymenobacter sublimis</name>
    <dbReference type="NCBI Taxonomy" id="2933777"/>
    <lineage>
        <taxon>Bacteria</taxon>
        <taxon>Pseudomonadati</taxon>
        <taxon>Bacteroidota</taxon>
        <taxon>Cytophagia</taxon>
        <taxon>Cytophagales</taxon>
        <taxon>Hymenobacteraceae</taxon>
        <taxon>Hymenobacter</taxon>
    </lineage>
</organism>
<feature type="signal peptide" evidence="2">
    <location>
        <begin position="1"/>
        <end position="22"/>
    </location>
</feature>
<gene>
    <name evidence="3" type="ORF">MWH26_16590</name>
</gene>
<evidence type="ECO:0000256" key="2">
    <source>
        <dbReference type="SAM" id="SignalP"/>
    </source>
</evidence>
<proteinExistence type="predicted"/>
<feature type="region of interest" description="Disordered" evidence="1">
    <location>
        <begin position="79"/>
        <end position="121"/>
    </location>
</feature>
<name>A0ABY4J7L3_9BACT</name>
<keyword evidence="4" id="KW-1185">Reference proteome</keyword>
<reference evidence="3 4" key="1">
    <citation type="submission" date="2022-04" db="EMBL/GenBank/DDBJ databases">
        <title>Hymenobacter sp. isolated from the air.</title>
        <authorList>
            <person name="Won M."/>
            <person name="Lee C.-M."/>
            <person name="Woen H.-Y."/>
            <person name="Kwon S.-W."/>
        </authorList>
    </citation>
    <scope>NUCLEOTIDE SEQUENCE [LARGE SCALE GENOMIC DNA]</scope>
    <source>
        <strain evidence="4">5516 S-25</strain>
    </source>
</reference>